<dbReference type="Proteomes" id="UP001221413">
    <property type="component" value="Unassembled WGS sequence"/>
</dbReference>
<reference evidence="1" key="1">
    <citation type="submission" date="2023-01" db="EMBL/GenBank/DDBJ databases">
        <title>The chitinases involved in constricting ring structure development in the nematode-trapping fungus Drechslerella dactyloides.</title>
        <authorList>
            <person name="Wang R."/>
            <person name="Zhang L."/>
            <person name="Tang P."/>
            <person name="Li S."/>
            <person name="Liang L."/>
        </authorList>
    </citation>
    <scope>NUCLEOTIDE SEQUENCE</scope>
    <source>
        <strain evidence="1">YMF1.00031</strain>
    </source>
</reference>
<sequence length="154" mass="16464">MRTGNGAGSGSGSVPTATVHADGLVEGVSMRRMCCAQGFSNSGEAMRIDYRSFFSACFERCLAGRSTARWYLNPTLDAIRDVNPSGKRTADFSVAMPPNAESLAATPEINSPAFRLCHLVLFALQDDEKLCAAGLGPAVANFDAVRKTMRQCLH</sequence>
<evidence type="ECO:0000313" key="1">
    <source>
        <dbReference type="EMBL" id="KAJ6264946.1"/>
    </source>
</evidence>
<gene>
    <name evidence="1" type="ORF">Dda_1099</name>
</gene>
<keyword evidence="2" id="KW-1185">Reference proteome</keyword>
<evidence type="ECO:0000313" key="2">
    <source>
        <dbReference type="Proteomes" id="UP001221413"/>
    </source>
</evidence>
<protein>
    <submittedName>
        <fullName evidence="1">Uncharacterized protein</fullName>
    </submittedName>
</protein>
<comment type="caution">
    <text evidence="1">The sequence shown here is derived from an EMBL/GenBank/DDBJ whole genome shotgun (WGS) entry which is preliminary data.</text>
</comment>
<name>A0AAD6J8K1_DREDA</name>
<accession>A0AAD6J8K1</accession>
<dbReference type="EMBL" id="JAQGDS010000001">
    <property type="protein sequence ID" value="KAJ6264946.1"/>
    <property type="molecule type" value="Genomic_DNA"/>
</dbReference>
<organism evidence="1 2">
    <name type="scientific">Drechslerella dactyloides</name>
    <name type="common">Nematode-trapping fungus</name>
    <name type="synonym">Arthrobotrys dactyloides</name>
    <dbReference type="NCBI Taxonomy" id="74499"/>
    <lineage>
        <taxon>Eukaryota</taxon>
        <taxon>Fungi</taxon>
        <taxon>Dikarya</taxon>
        <taxon>Ascomycota</taxon>
        <taxon>Pezizomycotina</taxon>
        <taxon>Orbiliomycetes</taxon>
        <taxon>Orbiliales</taxon>
        <taxon>Orbiliaceae</taxon>
        <taxon>Drechslerella</taxon>
    </lineage>
</organism>
<proteinExistence type="predicted"/>
<dbReference type="AlphaFoldDB" id="A0AAD6J8K1"/>